<name>A0ACD6ARL6_AVESA</name>
<organism evidence="1 2">
    <name type="scientific">Avena sativa</name>
    <name type="common">Oat</name>
    <dbReference type="NCBI Taxonomy" id="4498"/>
    <lineage>
        <taxon>Eukaryota</taxon>
        <taxon>Viridiplantae</taxon>
        <taxon>Streptophyta</taxon>
        <taxon>Embryophyta</taxon>
        <taxon>Tracheophyta</taxon>
        <taxon>Spermatophyta</taxon>
        <taxon>Magnoliopsida</taxon>
        <taxon>Liliopsida</taxon>
        <taxon>Poales</taxon>
        <taxon>Poaceae</taxon>
        <taxon>BOP clade</taxon>
        <taxon>Pooideae</taxon>
        <taxon>Poodae</taxon>
        <taxon>Poeae</taxon>
        <taxon>Poeae Chloroplast Group 1 (Aveneae type)</taxon>
        <taxon>Aveninae</taxon>
        <taxon>Avena</taxon>
    </lineage>
</organism>
<accession>A0ACD6ARL6</accession>
<evidence type="ECO:0000313" key="1">
    <source>
        <dbReference type="EnsemblPlants" id="AVESA.00010b.r2.UnG1448750.1.CDS"/>
    </source>
</evidence>
<protein>
    <submittedName>
        <fullName evidence="1">Uncharacterized protein</fullName>
    </submittedName>
</protein>
<keyword evidence="2" id="KW-1185">Reference proteome</keyword>
<evidence type="ECO:0000313" key="2">
    <source>
        <dbReference type="Proteomes" id="UP001732700"/>
    </source>
</evidence>
<dbReference type="Proteomes" id="UP001732700">
    <property type="component" value="Unassembled WGS sequence"/>
</dbReference>
<dbReference type="EnsemblPlants" id="AVESA.00010b.r2.UnG1448750.1">
    <property type="protein sequence ID" value="AVESA.00010b.r2.UnG1448750.1.CDS"/>
    <property type="gene ID" value="AVESA.00010b.r2.UnG1448750"/>
</dbReference>
<proteinExistence type="predicted"/>
<reference evidence="1" key="1">
    <citation type="submission" date="2025-09" db="UniProtKB">
        <authorList>
            <consortium name="EnsemblPlants"/>
        </authorList>
    </citation>
    <scope>IDENTIFICATION</scope>
</reference>
<sequence length="146" mass="15582">MCARAVPHTAGTHRRPHPLPSRQFQALFDSLFKVLFIFPSRYLFAIGLSPVFSLGRSLPPDLGCIPKQPDSLTAPRDATGSGPDGALTLPGAPFQGTWARSVAEDASPDYNSNDRAARFSSLAVPGSLAVTRGILVSFFSSGYLYA</sequence>